<feature type="transmembrane region" description="Helical" evidence="1">
    <location>
        <begin position="130"/>
        <end position="149"/>
    </location>
</feature>
<protein>
    <submittedName>
        <fullName evidence="2">Uncharacterized protein</fullName>
    </submittedName>
</protein>
<dbReference type="RefSeq" id="WP_038286769.1">
    <property type="nucleotide sequence ID" value="NZ_BAVR01000003.1"/>
</dbReference>
<keyword evidence="3" id="KW-1185">Reference proteome</keyword>
<accession>W4V0H3</accession>
<name>W4V0H3_9FIRM</name>
<proteinExistence type="predicted"/>
<sequence length="164" mass="19210">MNLLFHTVFSVSTSPVISKKTVRTDNTLKYLGLGFISNIVIHGVMDLVPHDYPITTMIDVFVSFALFFLVIIFVKREFRIPVFFCFLGGALPDLVDKGLFRVLRMNNIKLFPWHWSNVINFFYKWYKHPWLFTIGNVLTIAVSLFLLWVNRKFIFKSMAKYISS</sequence>
<keyword evidence="1" id="KW-0472">Membrane</keyword>
<reference evidence="2" key="1">
    <citation type="journal article" date="2014" name="Genome Announc.">
        <title>Draft Genome Sequence of Clostridium straminisolvens Strain JCM 21531T, Isolated from a Cellulose-Degrading Bacterial Community.</title>
        <authorList>
            <person name="Yuki M."/>
            <person name="Oshima K."/>
            <person name="Suda W."/>
            <person name="Sakamoto M."/>
            <person name="Kitamura K."/>
            <person name="Iida T."/>
            <person name="Hattori M."/>
            <person name="Ohkuma M."/>
        </authorList>
    </citation>
    <scope>NUCLEOTIDE SEQUENCE [LARGE SCALE GENOMIC DNA]</scope>
    <source>
        <strain evidence="2">JCM 21531</strain>
    </source>
</reference>
<evidence type="ECO:0000313" key="3">
    <source>
        <dbReference type="Proteomes" id="UP000019109"/>
    </source>
</evidence>
<comment type="caution">
    <text evidence="2">The sequence shown here is derived from an EMBL/GenBank/DDBJ whole genome shotgun (WGS) entry which is preliminary data.</text>
</comment>
<dbReference type="EMBL" id="BAVR01000003">
    <property type="protein sequence ID" value="GAE86975.1"/>
    <property type="molecule type" value="Genomic_DNA"/>
</dbReference>
<evidence type="ECO:0000313" key="2">
    <source>
        <dbReference type="EMBL" id="GAE86975.1"/>
    </source>
</evidence>
<keyword evidence="1" id="KW-0812">Transmembrane</keyword>
<keyword evidence="1" id="KW-1133">Transmembrane helix</keyword>
<gene>
    <name evidence="2" type="ORF">JCM21531_312</name>
</gene>
<organism evidence="2 3">
    <name type="scientific">Acetivibrio straminisolvens JCM 21531</name>
    <dbReference type="NCBI Taxonomy" id="1294263"/>
    <lineage>
        <taxon>Bacteria</taxon>
        <taxon>Bacillati</taxon>
        <taxon>Bacillota</taxon>
        <taxon>Clostridia</taxon>
        <taxon>Eubacteriales</taxon>
        <taxon>Oscillospiraceae</taxon>
        <taxon>Acetivibrio</taxon>
    </lineage>
</organism>
<dbReference type="AlphaFoldDB" id="W4V0H3"/>
<feature type="transmembrane region" description="Helical" evidence="1">
    <location>
        <begin position="57"/>
        <end position="74"/>
    </location>
</feature>
<dbReference type="OrthoDB" id="981244at2"/>
<evidence type="ECO:0000256" key="1">
    <source>
        <dbReference type="SAM" id="Phobius"/>
    </source>
</evidence>
<dbReference type="STRING" id="1294263.JCM21531_312"/>
<dbReference type="Proteomes" id="UP000019109">
    <property type="component" value="Unassembled WGS sequence"/>
</dbReference>